<sequence>MIEAESLSYNALVWLKKLDHRLKAKYSEKKNTDGKIVTQVLRWCIELDLIPANSLLLPEFLFTTTLLNKISDTQQRLKQANFRDDLSLKSRIESAQLSDQEIKTAGVRPQQHRVLLHLNQPLVNESGMTIEVVDTDWRNIPLTQFDALMVVENQDCFYHLALFDYSRCDFRSPLIIYRGDRAYSKGAVALKHCWLKTGKTTIYFGDFDPKGVSIAMNEGYHCMLLPSPDAVIKKSSPVMFPDAQLKFLPELLRGEIHYHFRDYLLVLEKHQALRQQKMQGDILQVVPLLISNFLFR</sequence>
<evidence type="ECO:0000259" key="1">
    <source>
        <dbReference type="Pfam" id="PF23947"/>
    </source>
</evidence>
<dbReference type="InterPro" id="IPR055705">
    <property type="entry name" value="DUF7281"/>
</dbReference>
<dbReference type="EMBL" id="AAGNOE010000009">
    <property type="protein sequence ID" value="EBQ0043694.1"/>
    <property type="molecule type" value="Genomic_DNA"/>
</dbReference>
<gene>
    <name evidence="2" type="ORF">AXN36_12535</name>
</gene>
<protein>
    <recommendedName>
        <fullName evidence="1">DUF7281 domain-containing protein</fullName>
    </recommendedName>
</protein>
<dbReference type="RefSeq" id="WP_071054347.1">
    <property type="nucleotide sequence ID" value="NZ_CP160151.1"/>
</dbReference>
<proteinExistence type="predicted"/>
<dbReference type="AlphaFoldDB" id="A0A3U2TMG5"/>
<reference evidence="2" key="1">
    <citation type="submission" date="2018-07" db="EMBL/GenBank/DDBJ databases">
        <authorList>
            <consortium name="GenomeTrakr network: Whole genome sequencing for foodborne pathogen traceback"/>
        </authorList>
    </citation>
    <scope>NUCLEOTIDE SEQUENCE</scope>
    <source>
        <strain evidence="2">CFSAN031465</strain>
    </source>
</reference>
<evidence type="ECO:0000313" key="2">
    <source>
        <dbReference type="EMBL" id="EBQ0043694.1"/>
    </source>
</evidence>
<accession>A0A3U2TMG5</accession>
<feature type="domain" description="DUF7281" evidence="1">
    <location>
        <begin position="132"/>
        <end position="278"/>
    </location>
</feature>
<comment type="caution">
    <text evidence="2">The sequence shown here is derived from an EMBL/GenBank/DDBJ whole genome shotgun (WGS) entry which is preliminary data.</text>
</comment>
<name>A0A3U2TMG5_SALET</name>
<organism evidence="2">
    <name type="scientific">Salmonella enterica I</name>
    <dbReference type="NCBI Taxonomy" id="59201"/>
    <lineage>
        <taxon>Bacteria</taxon>
        <taxon>Pseudomonadati</taxon>
        <taxon>Pseudomonadota</taxon>
        <taxon>Gammaproteobacteria</taxon>
        <taxon>Enterobacterales</taxon>
        <taxon>Enterobacteriaceae</taxon>
        <taxon>Salmonella</taxon>
    </lineage>
</organism>
<dbReference type="Pfam" id="PF23947">
    <property type="entry name" value="DUF7281"/>
    <property type="match status" value="1"/>
</dbReference>